<dbReference type="WBParaSite" id="GPLIN_000186300">
    <property type="protein sequence ID" value="GPLIN_000186300"/>
    <property type="gene ID" value="GPLIN_000186300"/>
</dbReference>
<keyword evidence="2" id="KW-1185">Reference proteome</keyword>
<dbReference type="Proteomes" id="UP000050741">
    <property type="component" value="Unassembled WGS sequence"/>
</dbReference>
<evidence type="ECO:0000313" key="2">
    <source>
        <dbReference type="Proteomes" id="UP000050741"/>
    </source>
</evidence>
<organism evidence="2 3">
    <name type="scientific">Globodera pallida</name>
    <name type="common">Potato cyst nematode worm</name>
    <name type="synonym">Heterodera pallida</name>
    <dbReference type="NCBI Taxonomy" id="36090"/>
    <lineage>
        <taxon>Eukaryota</taxon>
        <taxon>Metazoa</taxon>
        <taxon>Ecdysozoa</taxon>
        <taxon>Nematoda</taxon>
        <taxon>Chromadorea</taxon>
        <taxon>Rhabditida</taxon>
        <taxon>Tylenchina</taxon>
        <taxon>Tylenchomorpha</taxon>
        <taxon>Tylenchoidea</taxon>
        <taxon>Heteroderidae</taxon>
        <taxon>Heteroderinae</taxon>
        <taxon>Globodera</taxon>
    </lineage>
</organism>
<accession>A0A183BMM8</accession>
<dbReference type="Gene3D" id="3.40.50.410">
    <property type="entry name" value="von Willebrand factor, type A domain"/>
    <property type="match status" value="1"/>
</dbReference>
<feature type="domain" description="VWFA" evidence="1">
    <location>
        <begin position="1"/>
        <end position="158"/>
    </location>
</feature>
<reference evidence="3" key="2">
    <citation type="submission" date="2016-06" db="UniProtKB">
        <authorList>
            <consortium name="WormBaseParasite"/>
        </authorList>
    </citation>
    <scope>IDENTIFICATION</scope>
</reference>
<dbReference type="InterPro" id="IPR002035">
    <property type="entry name" value="VWF_A"/>
</dbReference>
<dbReference type="AlphaFoldDB" id="A0A183BMM8"/>
<dbReference type="Pfam" id="PF00092">
    <property type="entry name" value="VWA"/>
    <property type="match status" value="1"/>
</dbReference>
<dbReference type="PANTHER" id="PTHR24020:SF20">
    <property type="entry name" value="PH DOMAIN-CONTAINING PROTEIN"/>
    <property type="match status" value="1"/>
</dbReference>
<dbReference type="InterPro" id="IPR036465">
    <property type="entry name" value="vWFA_dom_sf"/>
</dbReference>
<proteinExistence type="predicted"/>
<evidence type="ECO:0000259" key="1">
    <source>
        <dbReference type="PROSITE" id="PS50234"/>
    </source>
</evidence>
<sequence>MLNFSKQLAQNLNISSNGTHLAIVQFSDRPQLEFGLNIGSNAQTIKFKIGQISYINGGTNIGRALLFTLSRAIIGMARNNSDRIVVVVTDGVSTDDVVEPAINLRLRGNAKLIAIGIGQNVDQQQLNMANSHITDDPRKVYTLKNFDQLNAGLVTRSIQNC</sequence>
<reference evidence="2" key="1">
    <citation type="submission" date="2014-05" db="EMBL/GenBank/DDBJ databases">
        <title>The genome and life-stage specific transcriptomes of Globodera pallida elucidate key aspects of plant parasitism by a cyst nematode.</title>
        <authorList>
            <person name="Cotton J.A."/>
            <person name="Lilley C.J."/>
            <person name="Jones L.M."/>
            <person name="Kikuchi T."/>
            <person name="Reid A.J."/>
            <person name="Thorpe P."/>
            <person name="Tsai I.J."/>
            <person name="Beasley H."/>
            <person name="Blok V."/>
            <person name="Cock P.J.A."/>
            <person name="Van den Akker S.E."/>
            <person name="Holroyd N."/>
            <person name="Hunt M."/>
            <person name="Mantelin S."/>
            <person name="Naghra H."/>
            <person name="Pain A."/>
            <person name="Palomares-Rius J.E."/>
            <person name="Zarowiecki M."/>
            <person name="Berriman M."/>
            <person name="Jones J.T."/>
            <person name="Urwin P.E."/>
        </authorList>
    </citation>
    <scope>NUCLEOTIDE SEQUENCE [LARGE SCALE GENOMIC DNA]</scope>
    <source>
        <strain evidence="2">Lindley</strain>
    </source>
</reference>
<dbReference type="InterPro" id="IPR050525">
    <property type="entry name" value="ECM_Assembly_Org"/>
</dbReference>
<dbReference type="SUPFAM" id="SSF53300">
    <property type="entry name" value="vWA-like"/>
    <property type="match status" value="1"/>
</dbReference>
<name>A0A183BMM8_GLOPA</name>
<dbReference type="PANTHER" id="PTHR24020">
    <property type="entry name" value="COLLAGEN ALPHA"/>
    <property type="match status" value="1"/>
</dbReference>
<evidence type="ECO:0000313" key="3">
    <source>
        <dbReference type="WBParaSite" id="GPLIN_000186300"/>
    </source>
</evidence>
<dbReference type="SMART" id="SM00327">
    <property type="entry name" value="VWA"/>
    <property type="match status" value="1"/>
</dbReference>
<dbReference type="PROSITE" id="PS50234">
    <property type="entry name" value="VWFA"/>
    <property type="match status" value="1"/>
</dbReference>
<protein>
    <submittedName>
        <fullName evidence="3">VWFA domain-containing protein</fullName>
    </submittedName>
</protein>